<proteinExistence type="predicted"/>
<keyword evidence="2" id="KW-0378">Hydrolase</keyword>
<protein>
    <submittedName>
        <fullName evidence="2">Lysophospholipase Monoglyceride lipase</fullName>
        <ecNumber evidence="2">3.1.1.23</ecNumber>
        <ecNumber evidence="2">3.1.1.5</ecNumber>
    </submittedName>
</protein>
<evidence type="ECO:0000259" key="1">
    <source>
        <dbReference type="Pfam" id="PF12146"/>
    </source>
</evidence>
<dbReference type="SUPFAM" id="SSF53474">
    <property type="entry name" value="alpha/beta-Hydrolases"/>
    <property type="match status" value="1"/>
</dbReference>
<dbReference type="EMBL" id="UOEL01000011">
    <property type="protein sequence ID" value="VAW10030.1"/>
    <property type="molecule type" value="Genomic_DNA"/>
</dbReference>
<dbReference type="AlphaFoldDB" id="A0A3B0SZJ7"/>
<dbReference type="GO" id="GO:0004622">
    <property type="term" value="F:phosphatidylcholine lysophospholipase activity"/>
    <property type="evidence" value="ECO:0007669"/>
    <property type="project" value="UniProtKB-EC"/>
</dbReference>
<dbReference type="PRINTS" id="PR00111">
    <property type="entry name" value="ABHYDROLASE"/>
</dbReference>
<dbReference type="EC" id="3.1.1.5" evidence="2"/>
<gene>
    <name evidence="2" type="ORF">MNBD_BACTEROID03-457</name>
</gene>
<evidence type="ECO:0000313" key="2">
    <source>
        <dbReference type="EMBL" id="VAW10030.1"/>
    </source>
</evidence>
<sequence>MELKEFALEAFNIKIHGNYAQPKTTKGVVVLVHGFGEHAARYQNSVVPMLLSTSLAVVSYDNFGHGKSGGKRGHCPNYEALLAILEMVITKATNLFPNVPLFLYGHSMGGNLVLNYALRRKNGLKGVIATSPYLRLAFQPPKWKMSIGKMMLNLMPSITLPSGLDSAGISRIPEEVAKYKNDALVFDEVSPMYSFPIMDAGEWAIENAAQLNVGTLLLHGTADPIIDCNGTKEFHQNSCKTTLKLFEGGFHELHHDLCKDEMLDTIKNWVKSKI</sequence>
<dbReference type="Pfam" id="PF12146">
    <property type="entry name" value="Hydrolase_4"/>
    <property type="match status" value="1"/>
</dbReference>
<dbReference type="PANTHER" id="PTHR11614">
    <property type="entry name" value="PHOSPHOLIPASE-RELATED"/>
    <property type="match status" value="1"/>
</dbReference>
<dbReference type="InterPro" id="IPR000073">
    <property type="entry name" value="AB_hydrolase_1"/>
</dbReference>
<accession>A0A3B0SZJ7</accession>
<dbReference type="InterPro" id="IPR022742">
    <property type="entry name" value="Hydrolase_4"/>
</dbReference>
<dbReference type="InterPro" id="IPR051044">
    <property type="entry name" value="MAG_DAG_Lipase"/>
</dbReference>
<reference evidence="2" key="1">
    <citation type="submission" date="2018-06" db="EMBL/GenBank/DDBJ databases">
        <authorList>
            <person name="Zhirakovskaya E."/>
        </authorList>
    </citation>
    <scope>NUCLEOTIDE SEQUENCE</scope>
</reference>
<dbReference type="EC" id="3.1.1.23" evidence="2"/>
<name>A0A3B0SZJ7_9ZZZZ</name>
<organism evidence="2">
    <name type="scientific">hydrothermal vent metagenome</name>
    <dbReference type="NCBI Taxonomy" id="652676"/>
    <lineage>
        <taxon>unclassified sequences</taxon>
        <taxon>metagenomes</taxon>
        <taxon>ecological metagenomes</taxon>
    </lineage>
</organism>
<feature type="domain" description="Serine aminopeptidase S33" evidence="1">
    <location>
        <begin position="25"/>
        <end position="256"/>
    </location>
</feature>
<dbReference type="InterPro" id="IPR029058">
    <property type="entry name" value="AB_hydrolase_fold"/>
</dbReference>
<dbReference type="Gene3D" id="3.40.50.1820">
    <property type="entry name" value="alpha/beta hydrolase"/>
    <property type="match status" value="1"/>
</dbReference>
<dbReference type="GO" id="GO:0047372">
    <property type="term" value="F:monoacylglycerol lipase activity"/>
    <property type="evidence" value="ECO:0007669"/>
    <property type="project" value="UniProtKB-EC"/>
</dbReference>